<dbReference type="Pfam" id="PF13087">
    <property type="entry name" value="AAA_12"/>
    <property type="match status" value="1"/>
</dbReference>
<feature type="domain" description="DNA2/NAM7 helicase helicase" evidence="6">
    <location>
        <begin position="233"/>
        <end position="588"/>
    </location>
</feature>
<evidence type="ECO:0000256" key="3">
    <source>
        <dbReference type="ARBA" id="ARBA00022806"/>
    </source>
</evidence>
<evidence type="ECO:0000256" key="1">
    <source>
        <dbReference type="ARBA" id="ARBA00022741"/>
    </source>
</evidence>
<dbReference type="InterPro" id="IPR047187">
    <property type="entry name" value="SF1_C_Upf1"/>
</dbReference>
<comment type="caution">
    <text evidence="8">The sequence shown here is derived from an EMBL/GenBank/DDBJ whole genome shotgun (WGS) entry which is preliminary data.</text>
</comment>
<feature type="domain" description="DNA2/NAM7 helicase-like C-terminal" evidence="7">
    <location>
        <begin position="595"/>
        <end position="787"/>
    </location>
</feature>
<dbReference type="InterPro" id="IPR045055">
    <property type="entry name" value="DNA2/NAM7-like"/>
</dbReference>
<keyword evidence="9" id="KW-1185">Reference proteome</keyword>
<dbReference type="Pfam" id="PF13086">
    <property type="entry name" value="AAA_11"/>
    <property type="match status" value="1"/>
</dbReference>
<dbReference type="AlphaFoldDB" id="A0A8T0SM64"/>
<evidence type="ECO:0000259" key="6">
    <source>
        <dbReference type="Pfam" id="PF13086"/>
    </source>
</evidence>
<gene>
    <name evidence="8" type="ORF">PVAP13_5KG267000</name>
</gene>
<accession>A0A8T0SM64</accession>
<dbReference type="SUPFAM" id="SSF52540">
    <property type="entry name" value="P-loop containing nucleoside triphosphate hydrolases"/>
    <property type="match status" value="1"/>
</dbReference>
<dbReference type="CDD" id="cd18808">
    <property type="entry name" value="SF1_C_Upf1"/>
    <property type="match status" value="1"/>
</dbReference>
<dbReference type="InterPro" id="IPR041679">
    <property type="entry name" value="DNA2/NAM7-like_C"/>
</dbReference>
<dbReference type="GO" id="GO:0016787">
    <property type="term" value="F:hydrolase activity"/>
    <property type="evidence" value="ECO:0007669"/>
    <property type="project" value="UniProtKB-KW"/>
</dbReference>
<sequence>MVKGNGAERKPDDKLVDLIFSWSLQDVMNQELFRDKASTIPDRFSGLKSYVDSFRIPLLEEMRAEMSSNLESLPNAHSSAVPIRSMVPKPRKGAKAYHVTVAGRRGARSPFIGDIVVLVGAMPRRAAELASNGGSYCLAHVKDVSRDRLGFEIRASREIQGASCCAFAASLLSFIPYARIWRCLDYDAAVKRSPALVKVVAGDALVSHSTPLVTSSAGAETGADVAAKLSAFKLNDSQADAILSCVTATLRDGATKFSLIWGPPGTGKTKTISVLLLLLLTSQAQTKCRVLTCTPTNTAISQVASRLLELTKQHAATDGGCHGDLLLFGNPERMAIGGDLSEIFLDTRVKRLKKCFSQATGWRHCLVSLVGFLGEPTTLRSQYNEACGQKDGTELPEASFIRSRFHQIFQNLRNCFRTIMSQVPKAVLLEKNYKNIVSVIKMLEDFSMLLDRKIDGNNNVAVEVFMTTSGKKCDDSAGGVGKKALVENLMRDKATILGVTRTLLRDLKLPVTRSDFRIKKFCLRSASFVFCTVSGSAKLNAQKMDLLLIDEAGQLKECESLIPLQLSGLKHAVLIGDERQLPATVKSKVAEAALLGRSLFERLSLLGHKKHLLNIQYRMHPSISMFPNQNFYDRNILDGANVTQEGHQRSYLQGAMFGPYSFINIDGLEDPGRSKRNMAELAVILEILHALKNACTSSQLGVSVGVICPYAAQVEAIQQQIGDAKSMLPLTLRVNSVDGFQGSEEDVIILSTVRSNGAGFIGFLSNVRRTNVALTRARHCLWILGNAATLRGSGSIWEELVRDAVDRRCFFNWDDGAGVSSSLVMGTPPSVRSPKVREDRKSRTEADTNSKHGGGPSSLVFGSESENKTPRTLKPMPGASAEVARLHCSSGRKTKIWRRKSCTEE</sequence>
<evidence type="ECO:0000313" key="9">
    <source>
        <dbReference type="Proteomes" id="UP000823388"/>
    </source>
</evidence>
<dbReference type="InterPro" id="IPR041677">
    <property type="entry name" value="DNA2/NAM7_AAA_11"/>
</dbReference>
<dbReference type="FunFam" id="3.40.50.300:FF:000326">
    <property type="entry name" value="P-loop containing nucleoside triphosphate hydrolase"/>
    <property type="match status" value="1"/>
</dbReference>
<feature type="region of interest" description="Disordered" evidence="5">
    <location>
        <begin position="822"/>
        <end position="885"/>
    </location>
</feature>
<dbReference type="PANTHER" id="PTHR10887:SF479">
    <property type="entry name" value="DNA2_NAM7 HELICASE HELICASE DOMAIN-CONTAINING PROTEIN"/>
    <property type="match status" value="1"/>
</dbReference>
<proteinExistence type="predicted"/>
<organism evidence="8 9">
    <name type="scientific">Panicum virgatum</name>
    <name type="common">Blackwell switchgrass</name>
    <dbReference type="NCBI Taxonomy" id="38727"/>
    <lineage>
        <taxon>Eukaryota</taxon>
        <taxon>Viridiplantae</taxon>
        <taxon>Streptophyta</taxon>
        <taxon>Embryophyta</taxon>
        <taxon>Tracheophyta</taxon>
        <taxon>Spermatophyta</taxon>
        <taxon>Magnoliopsida</taxon>
        <taxon>Liliopsida</taxon>
        <taxon>Poales</taxon>
        <taxon>Poaceae</taxon>
        <taxon>PACMAD clade</taxon>
        <taxon>Panicoideae</taxon>
        <taxon>Panicodae</taxon>
        <taxon>Paniceae</taxon>
        <taxon>Panicinae</taxon>
        <taxon>Panicum</taxon>
        <taxon>Panicum sect. Hiantes</taxon>
    </lineage>
</organism>
<dbReference type="GO" id="GO:0005524">
    <property type="term" value="F:ATP binding"/>
    <property type="evidence" value="ECO:0007669"/>
    <property type="project" value="UniProtKB-KW"/>
</dbReference>
<keyword evidence="4" id="KW-0067">ATP-binding</keyword>
<dbReference type="EMBL" id="CM029045">
    <property type="protein sequence ID" value="KAG2597299.1"/>
    <property type="molecule type" value="Genomic_DNA"/>
</dbReference>
<feature type="compositionally biased region" description="Basic and acidic residues" evidence="5">
    <location>
        <begin position="835"/>
        <end position="850"/>
    </location>
</feature>
<name>A0A8T0SM64_PANVG</name>
<dbReference type="InterPro" id="IPR027417">
    <property type="entry name" value="P-loop_NTPase"/>
</dbReference>
<reference evidence="8" key="1">
    <citation type="submission" date="2020-05" db="EMBL/GenBank/DDBJ databases">
        <title>WGS assembly of Panicum virgatum.</title>
        <authorList>
            <person name="Lovell J.T."/>
            <person name="Jenkins J."/>
            <person name="Shu S."/>
            <person name="Juenger T.E."/>
            <person name="Schmutz J."/>
        </authorList>
    </citation>
    <scope>NUCLEOTIDE SEQUENCE</scope>
    <source>
        <strain evidence="8">AP13</strain>
    </source>
</reference>
<evidence type="ECO:0000256" key="4">
    <source>
        <dbReference type="ARBA" id="ARBA00022840"/>
    </source>
</evidence>
<evidence type="ECO:0000256" key="5">
    <source>
        <dbReference type="SAM" id="MobiDB-lite"/>
    </source>
</evidence>
<keyword evidence="2" id="KW-0378">Hydrolase</keyword>
<dbReference type="Proteomes" id="UP000823388">
    <property type="component" value="Chromosome 5K"/>
</dbReference>
<evidence type="ECO:0000313" key="8">
    <source>
        <dbReference type="EMBL" id="KAG2597299.1"/>
    </source>
</evidence>
<evidence type="ECO:0000259" key="7">
    <source>
        <dbReference type="Pfam" id="PF13087"/>
    </source>
</evidence>
<dbReference type="GO" id="GO:0004386">
    <property type="term" value="F:helicase activity"/>
    <property type="evidence" value="ECO:0007669"/>
    <property type="project" value="UniProtKB-KW"/>
</dbReference>
<keyword evidence="1" id="KW-0547">Nucleotide-binding</keyword>
<dbReference type="GO" id="GO:0005694">
    <property type="term" value="C:chromosome"/>
    <property type="evidence" value="ECO:0007669"/>
    <property type="project" value="UniProtKB-ARBA"/>
</dbReference>
<dbReference type="Gene3D" id="3.40.50.300">
    <property type="entry name" value="P-loop containing nucleotide triphosphate hydrolases"/>
    <property type="match status" value="2"/>
</dbReference>
<keyword evidence="3" id="KW-0347">Helicase</keyword>
<evidence type="ECO:0000256" key="2">
    <source>
        <dbReference type="ARBA" id="ARBA00022801"/>
    </source>
</evidence>
<dbReference type="PANTHER" id="PTHR10887">
    <property type="entry name" value="DNA2/NAM7 HELICASE FAMILY"/>
    <property type="match status" value="1"/>
</dbReference>
<protein>
    <submittedName>
        <fullName evidence="8">Uncharacterized protein</fullName>
    </submittedName>
</protein>